<keyword evidence="3" id="KW-0812">Transmembrane</keyword>
<dbReference type="GO" id="GO:0015221">
    <property type="term" value="F:lipopolysaccharide transmembrane transporter activity"/>
    <property type="evidence" value="ECO:0007669"/>
    <property type="project" value="InterPro"/>
</dbReference>
<evidence type="ECO:0000313" key="7">
    <source>
        <dbReference type="Proteomes" id="UP000199073"/>
    </source>
</evidence>
<evidence type="ECO:0000256" key="5">
    <source>
        <dbReference type="ARBA" id="ARBA00023136"/>
    </source>
</evidence>
<evidence type="ECO:0000256" key="1">
    <source>
        <dbReference type="ARBA" id="ARBA00022475"/>
    </source>
</evidence>
<dbReference type="RefSeq" id="WP_092219640.1">
    <property type="nucleotide sequence ID" value="NZ_FNJI01000003.1"/>
</dbReference>
<dbReference type="OrthoDB" id="5431669at2"/>
<evidence type="ECO:0000256" key="4">
    <source>
        <dbReference type="ARBA" id="ARBA00022989"/>
    </source>
</evidence>
<proteinExistence type="predicted"/>
<keyword evidence="7" id="KW-1185">Reference proteome</keyword>
<dbReference type="GO" id="GO:0005886">
    <property type="term" value="C:plasma membrane"/>
    <property type="evidence" value="ECO:0007669"/>
    <property type="project" value="InterPro"/>
</dbReference>
<sequence>MKLHRNIIWLIPLLLFATFPLWSVPVGKFLAPRGGFDKQVATEVGKKHDFTLDSVKITQHKNSKVSAVIIAQRARTGEDKDLLLMDEVDADLLDDGGNVTKIVARRGSYNTTTELLTLIDDVVVHKISDNQFLYTDLLLYDNEKRTVNCPGATRLEAEGAVINGGRFHYDIDSETYVIDKRVHCLLNRFETP</sequence>
<dbReference type="InterPro" id="IPR010664">
    <property type="entry name" value="LipoPS_assembly_LptC-rel"/>
</dbReference>
<dbReference type="AlphaFoldDB" id="A0A1H0KSQ0"/>
<keyword evidence="1" id="KW-1003">Cell membrane</keyword>
<keyword evidence="5" id="KW-0472">Membrane</keyword>
<protein>
    <submittedName>
        <fullName evidence="6">LPS export ABC transporter protein LptC</fullName>
    </submittedName>
</protein>
<dbReference type="NCBIfam" id="TIGR04409">
    <property type="entry name" value="LptC_YrbK"/>
    <property type="match status" value="1"/>
</dbReference>
<dbReference type="GO" id="GO:0030288">
    <property type="term" value="C:outer membrane-bounded periplasmic space"/>
    <property type="evidence" value="ECO:0007669"/>
    <property type="project" value="TreeGrafter"/>
</dbReference>
<dbReference type="InterPro" id="IPR052363">
    <property type="entry name" value="LPS_export_LptC"/>
</dbReference>
<evidence type="ECO:0000256" key="3">
    <source>
        <dbReference type="ARBA" id="ARBA00022692"/>
    </source>
</evidence>
<dbReference type="Proteomes" id="UP000199073">
    <property type="component" value="Unassembled WGS sequence"/>
</dbReference>
<dbReference type="Pfam" id="PF06835">
    <property type="entry name" value="LptC"/>
    <property type="match status" value="1"/>
</dbReference>
<dbReference type="GO" id="GO:0017089">
    <property type="term" value="F:glycolipid transfer activity"/>
    <property type="evidence" value="ECO:0007669"/>
    <property type="project" value="TreeGrafter"/>
</dbReference>
<dbReference type="Gene3D" id="2.60.450.10">
    <property type="entry name" value="Lipopolysaccharide (LPS) transport protein A like domain"/>
    <property type="match status" value="1"/>
</dbReference>
<dbReference type="PANTHER" id="PTHR37481">
    <property type="entry name" value="LIPOPOLYSACCHARIDE EXPORT SYSTEM PROTEIN LPTC"/>
    <property type="match status" value="1"/>
</dbReference>
<keyword evidence="2" id="KW-0997">Cell inner membrane</keyword>
<dbReference type="STRING" id="91360.SAMN05660330_00610"/>
<organism evidence="6 7">
    <name type="scientific">Desulforhopalus singaporensis</name>
    <dbReference type="NCBI Taxonomy" id="91360"/>
    <lineage>
        <taxon>Bacteria</taxon>
        <taxon>Pseudomonadati</taxon>
        <taxon>Thermodesulfobacteriota</taxon>
        <taxon>Desulfobulbia</taxon>
        <taxon>Desulfobulbales</taxon>
        <taxon>Desulfocapsaceae</taxon>
        <taxon>Desulforhopalus</taxon>
    </lineage>
</organism>
<name>A0A1H0KSQ0_9BACT</name>
<reference evidence="6 7" key="1">
    <citation type="submission" date="2016-10" db="EMBL/GenBank/DDBJ databases">
        <authorList>
            <person name="de Groot N.N."/>
        </authorList>
    </citation>
    <scope>NUCLEOTIDE SEQUENCE [LARGE SCALE GENOMIC DNA]</scope>
    <source>
        <strain evidence="6 7">DSM 12130</strain>
    </source>
</reference>
<keyword evidence="4" id="KW-1133">Transmembrane helix</keyword>
<dbReference type="InterPro" id="IPR026265">
    <property type="entry name" value="LptC"/>
</dbReference>
<evidence type="ECO:0000313" key="6">
    <source>
        <dbReference type="EMBL" id="SDO58801.1"/>
    </source>
</evidence>
<dbReference type="PANTHER" id="PTHR37481:SF1">
    <property type="entry name" value="LIPOPOLYSACCHARIDE EXPORT SYSTEM PROTEIN LPTC"/>
    <property type="match status" value="1"/>
</dbReference>
<evidence type="ECO:0000256" key="2">
    <source>
        <dbReference type="ARBA" id="ARBA00022519"/>
    </source>
</evidence>
<accession>A0A1H0KSQ0</accession>
<dbReference type="EMBL" id="FNJI01000003">
    <property type="protein sequence ID" value="SDO58801.1"/>
    <property type="molecule type" value="Genomic_DNA"/>
</dbReference>
<gene>
    <name evidence="6" type="ORF">SAMN05660330_00610</name>
</gene>